<dbReference type="SUPFAM" id="SSF52283">
    <property type="entry name" value="Formate/glycerate dehydrogenase catalytic domain-like"/>
    <property type="match status" value="1"/>
</dbReference>
<dbReference type="EMBL" id="CAJMWS010000323">
    <property type="protein sequence ID" value="CAE6423957.1"/>
    <property type="molecule type" value="Genomic_DNA"/>
</dbReference>
<dbReference type="GO" id="GO:0016616">
    <property type="term" value="F:oxidoreductase activity, acting on the CH-OH group of donors, NAD or NADP as acceptor"/>
    <property type="evidence" value="ECO:0007669"/>
    <property type="project" value="InterPro"/>
</dbReference>
<dbReference type="InterPro" id="IPR007867">
    <property type="entry name" value="GMC_OxRtase_C"/>
</dbReference>
<dbReference type="Gene3D" id="3.50.50.60">
    <property type="entry name" value="FAD/NAD(P)-binding domain"/>
    <property type="match status" value="1"/>
</dbReference>
<dbReference type="InterPro" id="IPR006140">
    <property type="entry name" value="D-isomer_DH_NAD-bd"/>
</dbReference>
<dbReference type="InterPro" id="IPR036291">
    <property type="entry name" value="NAD(P)-bd_dom_sf"/>
</dbReference>
<dbReference type="Gene3D" id="3.40.50.720">
    <property type="entry name" value="NAD(P)-binding Rossmann-like Domain"/>
    <property type="match status" value="2"/>
</dbReference>
<accession>A0A8H2XD75</accession>
<dbReference type="GO" id="GO:0051287">
    <property type="term" value="F:NAD binding"/>
    <property type="evidence" value="ECO:0007669"/>
    <property type="project" value="InterPro"/>
</dbReference>
<dbReference type="InterPro" id="IPR029753">
    <property type="entry name" value="D-isomer_DH_CS"/>
</dbReference>
<dbReference type="Pfam" id="PF00732">
    <property type="entry name" value="GMC_oxred_N"/>
    <property type="match status" value="1"/>
</dbReference>
<dbReference type="SUPFAM" id="SSF54373">
    <property type="entry name" value="FAD-linked reductases, C-terminal domain"/>
    <property type="match status" value="1"/>
</dbReference>
<comment type="similarity">
    <text evidence="2 7">Belongs to the GMC oxidoreductase family.</text>
</comment>
<dbReference type="PROSITE" id="PS00671">
    <property type="entry name" value="D_2_HYDROXYACID_DH_3"/>
    <property type="match status" value="1"/>
</dbReference>
<dbReference type="InterPro" id="IPR000172">
    <property type="entry name" value="GMC_OxRdtase_N"/>
</dbReference>
<name>A0A8H2XD75_9AGAM</name>
<dbReference type="PROSITE" id="PS00624">
    <property type="entry name" value="GMC_OXRED_2"/>
    <property type="match status" value="1"/>
</dbReference>
<dbReference type="Proteomes" id="UP000663846">
    <property type="component" value="Unassembled WGS sequence"/>
</dbReference>
<evidence type="ECO:0000256" key="4">
    <source>
        <dbReference type="ARBA" id="ARBA00022729"/>
    </source>
</evidence>
<comment type="caution">
    <text evidence="10">The sequence shown here is derived from an EMBL/GenBank/DDBJ whole genome shotgun (WGS) entry which is preliminary data.</text>
</comment>
<gene>
    <name evidence="10" type="ORF">RDB_LOCUS93051</name>
</gene>
<evidence type="ECO:0000256" key="2">
    <source>
        <dbReference type="ARBA" id="ARBA00010790"/>
    </source>
</evidence>
<comment type="cofactor">
    <cofactor evidence="1">
        <name>FAD</name>
        <dbReference type="ChEBI" id="CHEBI:57692"/>
    </cofactor>
</comment>
<evidence type="ECO:0000256" key="5">
    <source>
        <dbReference type="ARBA" id="ARBA00022827"/>
    </source>
</evidence>
<keyword evidence="3 7" id="KW-0285">Flavoprotein</keyword>
<dbReference type="SUPFAM" id="SSF51735">
    <property type="entry name" value="NAD(P)-binding Rossmann-fold domains"/>
    <property type="match status" value="1"/>
</dbReference>
<protein>
    <recommendedName>
        <fullName evidence="8 9">Glucose-methanol-choline oxidoreductase N-terminal domain-containing protein</fullName>
    </recommendedName>
</protein>
<dbReference type="PANTHER" id="PTHR11552:SF201">
    <property type="entry name" value="GLUCOSE-METHANOL-CHOLINE OXIDOREDUCTASE N-TERMINAL DOMAIN-CONTAINING PROTEIN"/>
    <property type="match status" value="1"/>
</dbReference>
<dbReference type="GO" id="GO:0050660">
    <property type="term" value="F:flavin adenine dinucleotide binding"/>
    <property type="evidence" value="ECO:0007669"/>
    <property type="project" value="InterPro"/>
</dbReference>
<reference evidence="10" key="1">
    <citation type="submission" date="2021-01" db="EMBL/GenBank/DDBJ databases">
        <authorList>
            <person name="Kaushik A."/>
        </authorList>
    </citation>
    <scope>NUCLEOTIDE SEQUENCE</scope>
    <source>
        <strain evidence="10">AG1-1C</strain>
    </source>
</reference>
<evidence type="ECO:0000259" key="8">
    <source>
        <dbReference type="PROSITE" id="PS00623"/>
    </source>
</evidence>
<dbReference type="SUPFAM" id="SSF51905">
    <property type="entry name" value="FAD/NAD(P)-binding domain"/>
    <property type="match status" value="1"/>
</dbReference>
<dbReference type="PROSITE" id="PS00623">
    <property type="entry name" value="GMC_OXRED_1"/>
    <property type="match status" value="1"/>
</dbReference>
<feature type="domain" description="Glucose-methanol-choline oxidoreductase N-terminal" evidence="9">
    <location>
        <begin position="599"/>
        <end position="613"/>
    </location>
</feature>
<dbReference type="Pfam" id="PF05199">
    <property type="entry name" value="GMC_oxred_C"/>
    <property type="match status" value="1"/>
</dbReference>
<keyword evidence="5 7" id="KW-0274">FAD</keyword>
<dbReference type="Gene3D" id="3.30.560.10">
    <property type="entry name" value="Glucose Oxidase, domain 3"/>
    <property type="match status" value="1"/>
</dbReference>
<proteinExistence type="inferred from homology"/>
<evidence type="ECO:0000313" key="10">
    <source>
        <dbReference type="EMBL" id="CAE6423957.1"/>
    </source>
</evidence>
<dbReference type="AlphaFoldDB" id="A0A8H2XD75"/>
<evidence type="ECO:0000256" key="7">
    <source>
        <dbReference type="RuleBase" id="RU003968"/>
    </source>
</evidence>
<dbReference type="InterPro" id="IPR012132">
    <property type="entry name" value="GMC_OxRdtase"/>
</dbReference>
<evidence type="ECO:0000256" key="3">
    <source>
        <dbReference type="ARBA" id="ARBA00022630"/>
    </source>
</evidence>
<sequence>MSTANILRRGIIICAHPEKLHAKDRLKLLADRHHVSIVAQYDRPSLIADFQRLAAERAYHAILFFSGSIGAAGGCWDKELFAPFDKSLGLVVGSGSGYDHVDMEYLTKIGAYYANSPISVSEPTATTTVTLILQTIRATTKAEMTLRKGQWIKGLEPTDDIRDLTIGIIGYGTIGRLVQAKLKAFGAKRFLYHNRHRVPSVDENGAIYSSLDQLLSESDLVTLHCPLTPETRHLLSEKQFSIMKHGAYIVNTSRGPVIDEGALVRAMKSGRISRVGLDVFENEPEVHPYLMTSERATLLPHWGSKVKRVLYDVEHECLDPSAFTSRTYDYVIIGGGVVGLVIATRLSEDPDVHVAVLEAGGYSTGDSRVTVPAYFWKTHGDPEFDWLLKTAPQSSVNGRRIPLPRGKTLGGTSVINTMTWFRGVREDYDALVELGNPGWGWDDWVPYFCKSETVHPPHDEEWARKNAATIEPGLSGTAGPLQRSFAPWLGDTHIPFLESLEKIGIKPNPEANTGHNIGVFTVTTTVDPKTSQRSCSTTAYFEPNAGRRNLHVLIGANVNRVLIRPSGTNGQHRATGVEFIHSRQTYQAGAVKEVIICAGAYLSPAILERSGIGCSKRLRSLGIPNLIDLPGVGENLQDHVLVPTSFELKDKNIITGDLLRDPEFITQELERYRCEGGGILASIHSAFSMIPLQNFAQDQLIDKLDAMLKQLENDTKNPGQRKLLKIQRRWLKDPKRGQLEVMHVPEFCTFGASRPAENGRYVSFLNVLMQPTSRGNVHVSSSDPLRAPIIDPRYYHDRFDLEMMVAGLRYTQKLVNTEPLASLIRKPIDPRPDQMGEAELEEYAKSLLESAHHPVGSNSMMPRKDGGVVDSKLKVYGVDNLRIADGSIFPLSMSCHPQATLYALGEKASDIIKNDFYSAPKL</sequence>
<organism evidence="10 11">
    <name type="scientific">Rhizoctonia solani</name>
    <dbReference type="NCBI Taxonomy" id="456999"/>
    <lineage>
        <taxon>Eukaryota</taxon>
        <taxon>Fungi</taxon>
        <taxon>Dikarya</taxon>
        <taxon>Basidiomycota</taxon>
        <taxon>Agaricomycotina</taxon>
        <taxon>Agaricomycetes</taxon>
        <taxon>Cantharellales</taxon>
        <taxon>Ceratobasidiaceae</taxon>
        <taxon>Rhizoctonia</taxon>
    </lineage>
</organism>
<evidence type="ECO:0000256" key="1">
    <source>
        <dbReference type="ARBA" id="ARBA00001974"/>
    </source>
</evidence>
<evidence type="ECO:0000256" key="6">
    <source>
        <dbReference type="ARBA" id="ARBA00023002"/>
    </source>
</evidence>
<evidence type="ECO:0000259" key="9">
    <source>
        <dbReference type="PROSITE" id="PS00624"/>
    </source>
</evidence>
<dbReference type="InterPro" id="IPR036188">
    <property type="entry name" value="FAD/NAD-bd_sf"/>
</dbReference>
<evidence type="ECO:0000313" key="11">
    <source>
        <dbReference type="Proteomes" id="UP000663846"/>
    </source>
</evidence>
<dbReference type="PANTHER" id="PTHR11552">
    <property type="entry name" value="GLUCOSE-METHANOL-CHOLINE GMC OXIDOREDUCTASE"/>
    <property type="match status" value="1"/>
</dbReference>
<keyword evidence="4" id="KW-0732">Signal</keyword>
<dbReference type="Pfam" id="PF02826">
    <property type="entry name" value="2-Hacid_dh_C"/>
    <property type="match status" value="1"/>
</dbReference>
<keyword evidence="6" id="KW-0560">Oxidoreductase</keyword>
<feature type="domain" description="Glucose-methanol-choline oxidoreductase N-terminal" evidence="8">
    <location>
        <begin position="406"/>
        <end position="429"/>
    </location>
</feature>